<protein>
    <submittedName>
        <fullName evidence="2">Uncharacterized protein</fullName>
    </submittedName>
</protein>
<organism evidence="2 3">
    <name type="scientific">Mycolicibacterium iranicum</name>
    <name type="common">Mycobacterium iranicum</name>
    <dbReference type="NCBI Taxonomy" id="912594"/>
    <lineage>
        <taxon>Bacteria</taxon>
        <taxon>Bacillati</taxon>
        <taxon>Actinomycetota</taxon>
        <taxon>Actinomycetes</taxon>
        <taxon>Mycobacteriales</taxon>
        <taxon>Mycobacteriaceae</taxon>
        <taxon>Mycolicibacterium</taxon>
    </lineage>
</organism>
<dbReference type="EMBL" id="JAPQYE010000011">
    <property type="protein sequence ID" value="MCZ0730617.1"/>
    <property type="molecule type" value="Genomic_DNA"/>
</dbReference>
<evidence type="ECO:0000313" key="2">
    <source>
        <dbReference type="EMBL" id="MCZ0730617.1"/>
    </source>
</evidence>
<gene>
    <name evidence="2" type="ORF">OY187_21435</name>
</gene>
<feature type="region of interest" description="Disordered" evidence="1">
    <location>
        <begin position="1"/>
        <end position="34"/>
    </location>
</feature>
<dbReference type="RefSeq" id="WP_157680495.1">
    <property type="nucleotide sequence ID" value="NZ_JAPQYE010000011.1"/>
</dbReference>
<reference evidence="2" key="1">
    <citation type="submission" date="2022-12" db="EMBL/GenBank/DDBJ databases">
        <title>Whole genome sequence of Mycolicibacterium iranicum strain SBH312.</title>
        <authorList>
            <person name="Jani J."/>
            <person name="Arifin Mustapha Z."/>
            <person name="Ahmed K."/>
            <person name="Kai Ling C."/>
        </authorList>
    </citation>
    <scope>NUCLEOTIDE SEQUENCE</scope>
    <source>
        <strain evidence="2">SBH312</strain>
    </source>
</reference>
<name>A0ABT4HK83_MYCIR</name>
<dbReference type="Proteomes" id="UP001084650">
    <property type="component" value="Unassembled WGS sequence"/>
</dbReference>
<accession>A0ABT4HK83</accession>
<keyword evidence="3" id="KW-1185">Reference proteome</keyword>
<sequence length="116" mass="12418">MTTTLDTAPGEVAADVPPTRQQKTRRGTETRKRSAQMALRLLPREADVAAAVAAGFNKKSVQELIVEACQPLMSPEALVTLAEDRESVRALAREHGISEVQALLLRALTSTPTAVA</sequence>
<evidence type="ECO:0000256" key="1">
    <source>
        <dbReference type="SAM" id="MobiDB-lite"/>
    </source>
</evidence>
<comment type="caution">
    <text evidence="2">The sequence shown here is derived from an EMBL/GenBank/DDBJ whole genome shotgun (WGS) entry which is preliminary data.</text>
</comment>
<proteinExistence type="predicted"/>
<evidence type="ECO:0000313" key="3">
    <source>
        <dbReference type="Proteomes" id="UP001084650"/>
    </source>
</evidence>